<keyword evidence="3" id="KW-1134">Transmembrane beta strand</keyword>
<keyword evidence="8 14" id="KW-0675">Receptor</keyword>
<keyword evidence="7 10" id="KW-0472">Membrane</keyword>
<dbReference type="GO" id="GO:0015344">
    <property type="term" value="F:siderophore uptake transmembrane transporter activity"/>
    <property type="evidence" value="ECO:0007669"/>
    <property type="project" value="TreeGrafter"/>
</dbReference>
<dbReference type="RefSeq" id="WP_143382137.1">
    <property type="nucleotide sequence ID" value="NZ_CP041637.1"/>
</dbReference>
<dbReference type="Gene3D" id="2.40.170.20">
    <property type="entry name" value="TonB-dependent receptor, beta-barrel domain"/>
    <property type="match status" value="1"/>
</dbReference>
<evidence type="ECO:0000256" key="6">
    <source>
        <dbReference type="ARBA" id="ARBA00023077"/>
    </source>
</evidence>
<evidence type="ECO:0000256" key="4">
    <source>
        <dbReference type="ARBA" id="ARBA00022692"/>
    </source>
</evidence>
<comment type="subcellular location">
    <subcellularLocation>
        <location evidence="1">Cell outer membrane</location>
        <topology evidence="1">Multi-pass membrane protein</topology>
    </subcellularLocation>
</comment>
<dbReference type="Pfam" id="PF07715">
    <property type="entry name" value="Plug"/>
    <property type="match status" value="1"/>
</dbReference>
<evidence type="ECO:0000256" key="2">
    <source>
        <dbReference type="ARBA" id="ARBA00022448"/>
    </source>
</evidence>
<evidence type="ECO:0000256" key="8">
    <source>
        <dbReference type="ARBA" id="ARBA00023170"/>
    </source>
</evidence>
<evidence type="ECO:0000256" key="3">
    <source>
        <dbReference type="ARBA" id="ARBA00022452"/>
    </source>
</evidence>
<dbReference type="Pfam" id="PF00593">
    <property type="entry name" value="TonB_dep_Rec_b-barrel"/>
    <property type="match status" value="1"/>
</dbReference>
<evidence type="ECO:0000313" key="14">
    <source>
        <dbReference type="EMBL" id="QDO95229.1"/>
    </source>
</evidence>
<keyword evidence="2" id="KW-0813">Transport</keyword>
<dbReference type="InterPro" id="IPR008969">
    <property type="entry name" value="CarboxyPept-like_regulatory"/>
</dbReference>
<evidence type="ECO:0000256" key="11">
    <source>
        <dbReference type="SAM" id="SignalP"/>
    </source>
</evidence>
<evidence type="ECO:0000256" key="9">
    <source>
        <dbReference type="ARBA" id="ARBA00023237"/>
    </source>
</evidence>
<keyword evidence="15" id="KW-1185">Reference proteome</keyword>
<dbReference type="InterPro" id="IPR039426">
    <property type="entry name" value="TonB-dep_rcpt-like"/>
</dbReference>
<dbReference type="SUPFAM" id="SSF49464">
    <property type="entry name" value="Carboxypeptidase regulatory domain-like"/>
    <property type="match status" value="1"/>
</dbReference>
<sequence length="819" mass="91568">MKNKLLIFILLLTLSSVKANTEGTSRSGEIFSVIASSIKDNQAQTITISGIVKDSESGETLPFANVLIKDTNIGTTTNADGYFTLFNVPSQTSIIQVQYLGYETETLVLSPEIVTTTIMVLMRPANDQLDEVTITGSTKQQIVKLNENISQISLSPKELASIPNLGEKDIFRALQLLPGVSGTNESSAGLYVRGGTPDQNLVLLDGFTVYHVDHFYGFFSAFNSDAIKDIQLYKGGFPAEFGGRLSSIMDLTGKVGNSNKLSFSGGVSLLSANATVEIPIGKKANLLIAGRRSYTDIIQSGLYNDIFDLYNDSNVSASGISGNGFQVNETEPSFYFYDLNAKFSYKPTEKDIISVSLYNGEDNLDNSRDNENTFGSRNDEERTINTDIDDLLNWGNLGASLRWARQWNNKFYSNVVGAYSNYFSERNRLNTSTVQSADSTNTSKVGSLEDNTLTDYTLRIHNEYKLNAKHSIEFGGQLTQNDVDYKYTLNDSTTVIEQYDKGLLSTLYIQDNWQPIKALKVLGGVRVSHFDITDEIYYEPRLSASYQLNEQIKLKGAWGEYYQFVNRIVREDVTQGSRDFWLLADDETNPVSSAEHLIFGVSYELDNWLFDVEYFEKDMTGLSEFSLRFQSAIGTDAENQLFFEGTGVSRGVEFLIQKKVGKYTGWLGYTLSEVVHTFPDISDYSFYALHDQRNEFKLVNALKAGRWDLGATWVYGSGKPYTAPNGTYTITLLDGTETQYVSVGDKNGLRLPAYHRLDVSATYNFKLGSGKGSMGLSLFNLYNRKNIWYKEFEVVDDEIIETNVNYIGFTPSVFFNVSF</sequence>
<dbReference type="Proteomes" id="UP000319209">
    <property type="component" value="Chromosome"/>
</dbReference>
<dbReference type="SUPFAM" id="SSF56935">
    <property type="entry name" value="Porins"/>
    <property type="match status" value="1"/>
</dbReference>
<evidence type="ECO:0000256" key="10">
    <source>
        <dbReference type="RuleBase" id="RU003357"/>
    </source>
</evidence>
<dbReference type="Pfam" id="PF13715">
    <property type="entry name" value="CarbopepD_reg_2"/>
    <property type="match status" value="1"/>
</dbReference>
<evidence type="ECO:0000259" key="13">
    <source>
        <dbReference type="Pfam" id="PF07715"/>
    </source>
</evidence>
<dbReference type="OrthoDB" id="9803050at2"/>
<dbReference type="KEGG" id="fop:FNB79_15030"/>
<proteinExistence type="inferred from homology"/>
<keyword evidence="9" id="KW-0998">Cell outer membrane</keyword>
<feature type="domain" description="TonB-dependent receptor-like beta-barrel" evidence="12">
    <location>
        <begin position="361"/>
        <end position="781"/>
    </location>
</feature>
<dbReference type="InterPro" id="IPR036942">
    <property type="entry name" value="Beta-barrel_TonB_sf"/>
</dbReference>
<feature type="chain" id="PRO_5021778046" evidence="11">
    <location>
        <begin position="20"/>
        <end position="819"/>
    </location>
</feature>
<dbReference type="InterPro" id="IPR012910">
    <property type="entry name" value="Plug_dom"/>
</dbReference>
<dbReference type="GO" id="GO:0009279">
    <property type="term" value="C:cell outer membrane"/>
    <property type="evidence" value="ECO:0007669"/>
    <property type="project" value="UniProtKB-SubCell"/>
</dbReference>
<dbReference type="InterPro" id="IPR000531">
    <property type="entry name" value="Beta-barrel_TonB"/>
</dbReference>
<reference evidence="14 15" key="1">
    <citation type="submission" date="2019-07" db="EMBL/GenBank/DDBJ databases">
        <title>Genome sequencing for Formosa sp. PS13.</title>
        <authorList>
            <person name="Park S.-J."/>
        </authorList>
    </citation>
    <scope>NUCLEOTIDE SEQUENCE [LARGE SCALE GENOMIC DNA]</scope>
    <source>
        <strain evidence="14 15">PS13</strain>
    </source>
</reference>
<feature type="domain" description="TonB-dependent receptor plug" evidence="13">
    <location>
        <begin position="162"/>
        <end position="244"/>
    </location>
</feature>
<dbReference type="PANTHER" id="PTHR30069:SF29">
    <property type="entry name" value="HEMOGLOBIN AND HEMOGLOBIN-HAPTOGLOBIN-BINDING PROTEIN 1-RELATED"/>
    <property type="match status" value="1"/>
</dbReference>
<dbReference type="Gene3D" id="2.170.130.10">
    <property type="entry name" value="TonB-dependent receptor, plug domain"/>
    <property type="match status" value="1"/>
</dbReference>
<evidence type="ECO:0000256" key="1">
    <source>
        <dbReference type="ARBA" id="ARBA00004571"/>
    </source>
</evidence>
<feature type="signal peptide" evidence="11">
    <location>
        <begin position="1"/>
        <end position="19"/>
    </location>
</feature>
<protein>
    <submittedName>
        <fullName evidence="14">TonB-dependent receptor</fullName>
    </submittedName>
</protein>
<evidence type="ECO:0000259" key="12">
    <source>
        <dbReference type="Pfam" id="PF00593"/>
    </source>
</evidence>
<comment type="similarity">
    <text evidence="10">Belongs to the TonB-dependent receptor family.</text>
</comment>
<dbReference type="InterPro" id="IPR037066">
    <property type="entry name" value="Plug_dom_sf"/>
</dbReference>
<keyword evidence="5 11" id="KW-0732">Signal</keyword>
<dbReference type="GO" id="GO:0044718">
    <property type="term" value="P:siderophore transmembrane transport"/>
    <property type="evidence" value="ECO:0007669"/>
    <property type="project" value="TreeGrafter"/>
</dbReference>
<dbReference type="Gene3D" id="2.60.40.1120">
    <property type="entry name" value="Carboxypeptidase-like, regulatory domain"/>
    <property type="match status" value="1"/>
</dbReference>
<evidence type="ECO:0000313" key="15">
    <source>
        <dbReference type="Proteomes" id="UP000319209"/>
    </source>
</evidence>
<dbReference type="EMBL" id="CP041637">
    <property type="protein sequence ID" value="QDO95229.1"/>
    <property type="molecule type" value="Genomic_DNA"/>
</dbReference>
<accession>A0A516GUN0</accession>
<dbReference type="PANTHER" id="PTHR30069">
    <property type="entry name" value="TONB-DEPENDENT OUTER MEMBRANE RECEPTOR"/>
    <property type="match status" value="1"/>
</dbReference>
<organism evidence="14 15">
    <name type="scientific">Formosa sediminum</name>
    <dbReference type="NCBI Taxonomy" id="2594004"/>
    <lineage>
        <taxon>Bacteria</taxon>
        <taxon>Pseudomonadati</taxon>
        <taxon>Bacteroidota</taxon>
        <taxon>Flavobacteriia</taxon>
        <taxon>Flavobacteriales</taxon>
        <taxon>Flavobacteriaceae</taxon>
        <taxon>Formosa</taxon>
    </lineage>
</organism>
<evidence type="ECO:0000256" key="7">
    <source>
        <dbReference type="ARBA" id="ARBA00023136"/>
    </source>
</evidence>
<dbReference type="AlphaFoldDB" id="A0A516GUN0"/>
<name>A0A516GUN0_9FLAO</name>
<gene>
    <name evidence="14" type="ORF">FNB79_15030</name>
</gene>
<keyword evidence="4" id="KW-0812">Transmembrane</keyword>
<keyword evidence="6 10" id="KW-0798">TonB box</keyword>
<evidence type="ECO:0000256" key="5">
    <source>
        <dbReference type="ARBA" id="ARBA00022729"/>
    </source>
</evidence>